<dbReference type="RefSeq" id="WP_342298026.1">
    <property type="nucleotide sequence ID" value="NZ_JBCEVZ010000022.1"/>
</dbReference>
<dbReference type="Proteomes" id="UP001479606">
    <property type="component" value="Unassembled WGS sequence"/>
</dbReference>
<organism evidence="1 2">
    <name type="scientific">Hymenobacter segetis</name>
    <dbReference type="NCBI Taxonomy" id="2025509"/>
    <lineage>
        <taxon>Bacteria</taxon>
        <taxon>Pseudomonadati</taxon>
        <taxon>Bacteroidota</taxon>
        <taxon>Cytophagia</taxon>
        <taxon>Cytophagales</taxon>
        <taxon>Hymenobacteraceae</taxon>
        <taxon>Hymenobacter</taxon>
    </lineage>
</organism>
<dbReference type="EMBL" id="JBCEVZ010000022">
    <property type="protein sequence ID" value="MEL5994708.1"/>
    <property type="molecule type" value="Genomic_DNA"/>
</dbReference>
<keyword evidence="2" id="KW-1185">Reference proteome</keyword>
<protein>
    <recommendedName>
        <fullName evidence="3">MBG domain-containing protein</fullName>
    </recommendedName>
</protein>
<evidence type="ECO:0000313" key="2">
    <source>
        <dbReference type="Proteomes" id="UP001479606"/>
    </source>
</evidence>
<reference evidence="1 2" key="1">
    <citation type="journal article" date="2018" name="Arch. Microbiol.">
        <title>Hymenobacter segetis sp. nov., isolated from soil.</title>
        <authorList>
            <person name="Ten L.N."/>
            <person name="Lim S.J."/>
            <person name="Kim B.O."/>
            <person name="Kang I.K."/>
            <person name="Jung H.Y."/>
        </authorList>
    </citation>
    <scope>NUCLEOTIDE SEQUENCE [LARGE SCALE GENOMIC DNA]</scope>
    <source>
        <strain evidence="1 2">S7-3-11</strain>
    </source>
</reference>
<name>A0ABU9LW59_9BACT</name>
<evidence type="ECO:0008006" key="3">
    <source>
        <dbReference type="Google" id="ProtNLM"/>
    </source>
</evidence>
<gene>
    <name evidence="1" type="ORF">AAFH49_10855</name>
</gene>
<comment type="caution">
    <text evidence="1">The sequence shown here is derived from an EMBL/GenBank/DDBJ whole genome shotgun (WGS) entry which is preliminary data.</text>
</comment>
<evidence type="ECO:0000313" key="1">
    <source>
        <dbReference type="EMBL" id="MEL5994708.1"/>
    </source>
</evidence>
<feature type="non-terminal residue" evidence="1">
    <location>
        <position position="651"/>
    </location>
</feature>
<accession>A0ABU9LW59</accession>
<proteinExistence type="predicted"/>
<sequence length="651" mass="65894">MKNKYLSVWAARWQHLFGFFLLCLLLPAALRAQSVTVQPAPGNTLPLQSFGNVPVNRTSVLQSFLVSGDNLTGNVTIAAPEGFQLRTGNNAFSTSNLVFSPAAGTLSATAVDVRFAPVASGTRPDGTGTYAADVVVSTPSGGSTASETVAVAGTSPAGPYVFVDPATLAFGSVSQSGSGQVLTFVVGGGNLGSTAITVATALTGGTTSGNVQIRNPAVANSPFTTSLTLTPVGGQVPETTLEARIVGPIPSKSNFTGTITATSGAAVAAPNNVVQVTANNPFTGTNTSSTFTVSTPPSNPITPGYPSGGQPLLPFNTVPEKASASQTLVVSGSFLVKDIAVKAPNNFQVSLDAAFTGLGSGGVGTITGNSIAIAAVGGTVSNTTVYIRYVPLVASTESGTGITFDSAPATSIAAIVRANSIGTIESRTVYSPEGPLVIGSVVRTAPQLIRIHAELLRSPTKILVSGESAGALGNPNGYAQFQISTDGVTYTDPTSPSTSFIQLTPDPVTNIIDQDIYVAYAPSRVGAAQAVLQYLTPDVTASPANTVTTIVSGLAGVDANKLRGTAIDTEPTRDTPFTAARTTGAASASITFNPDSGLSGYGEFHIVLVSTSATLVLPDVLPVDGTDYNAGNGAYQGVGQSTLQDTQGNKY</sequence>